<accession>A0ABQ9YHB2</accession>
<evidence type="ECO:0000313" key="1">
    <source>
        <dbReference type="EMBL" id="KAK2963132.1"/>
    </source>
</evidence>
<dbReference type="Proteomes" id="UP001281761">
    <property type="component" value="Unassembled WGS sequence"/>
</dbReference>
<comment type="caution">
    <text evidence="1">The sequence shown here is derived from an EMBL/GenBank/DDBJ whole genome shotgun (WGS) entry which is preliminary data.</text>
</comment>
<evidence type="ECO:0000313" key="2">
    <source>
        <dbReference type="Proteomes" id="UP001281761"/>
    </source>
</evidence>
<dbReference type="EMBL" id="JARBJD010000007">
    <property type="protein sequence ID" value="KAK2963132.1"/>
    <property type="molecule type" value="Genomic_DNA"/>
</dbReference>
<name>A0ABQ9YHB2_9EUKA</name>
<gene>
    <name evidence="1" type="ORF">BLNAU_1665</name>
</gene>
<dbReference type="Gene3D" id="3.30.1140.40">
    <property type="entry name" value="Tctex-1"/>
    <property type="match status" value="1"/>
</dbReference>
<dbReference type="CDD" id="cd21455">
    <property type="entry name" value="DLC-like_DYNLT1_DYNLT3"/>
    <property type="match status" value="1"/>
</dbReference>
<dbReference type="PANTHER" id="PTHR21255">
    <property type="entry name" value="T-COMPLEX-ASSOCIATED-TESTIS-EXPRESSED 1/ DYNEIN LIGHT CHAIN"/>
    <property type="match status" value="1"/>
</dbReference>
<keyword evidence="2" id="KW-1185">Reference proteome</keyword>
<dbReference type="InterPro" id="IPR038586">
    <property type="entry name" value="Tctex-1-like_sf"/>
</dbReference>
<reference evidence="1 2" key="1">
    <citation type="journal article" date="2022" name="bioRxiv">
        <title>Genomics of Preaxostyla Flagellates Illuminates Evolutionary Transitions and the Path Towards Mitochondrial Loss.</title>
        <authorList>
            <person name="Novak L.V.F."/>
            <person name="Treitli S.C."/>
            <person name="Pyrih J."/>
            <person name="Halakuc P."/>
            <person name="Pipaliya S.V."/>
            <person name="Vacek V."/>
            <person name="Brzon O."/>
            <person name="Soukal P."/>
            <person name="Eme L."/>
            <person name="Dacks J.B."/>
            <person name="Karnkowska A."/>
            <person name="Elias M."/>
            <person name="Hampl V."/>
        </authorList>
    </citation>
    <scope>NUCLEOTIDE SEQUENCE [LARGE SCALE GENOMIC DNA]</scope>
    <source>
        <strain evidence="1">NAU3</strain>
        <tissue evidence="1">Gut</tissue>
    </source>
</reference>
<sequence>MKFDETLKSIFSTRPDEKSKDKLEEEKSSQKFDQWVELVVGDILKKLSTQKNQYKYAVTCHITQNVGAPFCSSTSTFWDIATDSYVCESFSTNEIVCNVTVFGFAL</sequence>
<protein>
    <submittedName>
        <fullName evidence="1">Tctex-1 family protein</fullName>
    </submittedName>
</protein>
<dbReference type="InterPro" id="IPR005334">
    <property type="entry name" value="Tctex-1-like"/>
</dbReference>
<organism evidence="1 2">
    <name type="scientific">Blattamonas nauphoetae</name>
    <dbReference type="NCBI Taxonomy" id="2049346"/>
    <lineage>
        <taxon>Eukaryota</taxon>
        <taxon>Metamonada</taxon>
        <taxon>Preaxostyla</taxon>
        <taxon>Oxymonadida</taxon>
        <taxon>Blattamonas</taxon>
    </lineage>
</organism>
<dbReference type="Pfam" id="PF03645">
    <property type="entry name" value="Tctex-1"/>
    <property type="match status" value="1"/>
</dbReference>
<proteinExistence type="predicted"/>